<evidence type="ECO:0000256" key="9">
    <source>
        <dbReference type="SAM" id="MobiDB-lite"/>
    </source>
</evidence>
<accession>A0A5J5DPB8</accession>
<feature type="compositionally biased region" description="Basic and acidic residues" evidence="9">
    <location>
        <begin position="570"/>
        <end position="587"/>
    </location>
</feature>
<evidence type="ECO:0000256" key="3">
    <source>
        <dbReference type="ARBA" id="ARBA00014604"/>
    </source>
</evidence>
<evidence type="ECO:0000256" key="5">
    <source>
        <dbReference type="ARBA" id="ARBA00022792"/>
    </source>
</evidence>
<dbReference type="Proteomes" id="UP000327493">
    <property type="component" value="Chromosome 2"/>
</dbReference>
<keyword evidence="5" id="KW-0999">Mitochondrion inner membrane</keyword>
<feature type="region of interest" description="Disordered" evidence="9">
    <location>
        <begin position="570"/>
        <end position="596"/>
    </location>
</feature>
<gene>
    <name evidence="11" type="ORF">FQN60_012215</name>
</gene>
<keyword evidence="7" id="KW-0496">Mitochondrion</keyword>
<evidence type="ECO:0000256" key="8">
    <source>
        <dbReference type="ARBA" id="ARBA00023136"/>
    </source>
</evidence>
<evidence type="ECO:0000313" key="11">
    <source>
        <dbReference type="EMBL" id="KAA8595080.1"/>
    </source>
</evidence>
<sequence length="614" mass="68794">MIYNLPHIKLLRALSRIKLLQTAITVVILPPVYLLYFQGDIPFFLVSYTTGIALFAGVMLYTASHFFRRVVGMMYLDPSQTTLKVSHLTFWGRRQDIYMPVSDVMTIGDTGDSVNETIVKLKRYSCPETFYFSINFGRVVDKQGFEKFKTEMKVNSFASLMGFRDGSLDLGTINPGGCGGLQRVCLTLHQKPIEASMQDWFSHPTNREKPCRPRCTFEFLESDASPSRGFLLKKETRLSLGLHTGWREEECSAPNIMPSVFPVPFLIQFHIAADRREQPGPSSDSRNYYVGHIEKGRESNGTRERDSSSSRFSGLCRSVSVAEWTVPVFVPVPVSRCHPEARRHCFRNDRRRSGLLPYSLALSFPMTSLPSRGRGAGRVQEARLQTELVTPKPIRDAGDSRFSRKHRAEGLVAVLGKTRFGGEVLVLQAVQTGGQALNSAEKTASFHSTLRLRRHQQPLRKSHLKDILKMITNHPWASMEVCGGARGPQMHPSNSNWEKKREREREIEEEGGGMEFLRRAGGGSHHGGRREALTRHRSTAAMVAGNVFGTFTAALWDNTATCIARGVKVKADGGQEDSERKGDKLKTPDGGITSGELYPPIEVSVRWFPDGREL</sequence>
<evidence type="ECO:0000256" key="4">
    <source>
        <dbReference type="ARBA" id="ARBA00022692"/>
    </source>
</evidence>
<reference evidence="11 12" key="1">
    <citation type="submission" date="2019-08" db="EMBL/GenBank/DDBJ databases">
        <title>A chromosome-level genome assembly, high-density linkage maps, and genome scans reveal the genomic architecture of hybrid incompatibilities underlying speciation via character displacement in darters (Percidae: Etheostominae).</title>
        <authorList>
            <person name="Moran R.L."/>
            <person name="Catchen J.M."/>
            <person name="Fuller R.C."/>
        </authorList>
    </citation>
    <scope>NUCLEOTIDE SEQUENCE [LARGE SCALE GENOMIC DNA]</scope>
    <source>
        <strain evidence="11">EspeVRDwgs_2016</strain>
        <tissue evidence="11">Muscle</tissue>
    </source>
</reference>
<feature type="transmembrane region" description="Helical" evidence="10">
    <location>
        <begin position="43"/>
        <end position="63"/>
    </location>
</feature>
<name>A0A5J5DPB8_9PERO</name>
<dbReference type="EMBL" id="VOFY01000002">
    <property type="protein sequence ID" value="KAA8595080.1"/>
    <property type="molecule type" value="Genomic_DNA"/>
</dbReference>
<dbReference type="PANTHER" id="PTHR13603">
    <property type="entry name" value="TRANSMEMBRANE PROTEIN 186"/>
    <property type="match status" value="1"/>
</dbReference>
<evidence type="ECO:0000313" key="12">
    <source>
        <dbReference type="Proteomes" id="UP000327493"/>
    </source>
</evidence>
<organism evidence="11 12">
    <name type="scientific">Etheostoma spectabile</name>
    <name type="common">orangethroat darter</name>
    <dbReference type="NCBI Taxonomy" id="54343"/>
    <lineage>
        <taxon>Eukaryota</taxon>
        <taxon>Metazoa</taxon>
        <taxon>Chordata</taxon>
        <taxon>Craniata</taxon>
        <taxon>Vertebrata</taxon>
        <taxon>Euteleostomi</taxon>
        <taxon>Actinopterygii</taxon>
        <taxon>Neopterygii</taxon>
        <taxon>Teleostei</taxon>
        <taxon>Neoteleostei</taxon>
        <taxon>Acanthomorphata</taxon>
        <taxon>Eupercaria</taxon>
        <taxon>Perciformes</taxon>
        <taxon>Percoidei</taxon>
        <taxon>Percidae</taxon>
        <taxon>Etheostomatinae</taxon>
        <taxon>Etheostoma</taxon>
    </lineage>
</organism>
<keyword evidence="4 10" id="KW-0812">Transmembrane</keyword>
<feature type="region of interest" description="Disordered" evidence="9">
    <location>
        <begin position="276"/>
        <end position="310"/>
    </location>
</feature>
<dbReference type="PANTHER" id="PTHR13603:SF1">
    <property type="entry name" value="TRANSMEMBRANE PROTEIN 186"/>
    <property type="match status" value="1"/>
</dbReference>
<keyword evidence="8 10" id="KW-0472">Membrane</keyword>
<evidence type="ECO:0000256" key="10">
    <source>
        <dbReference type="SAM" id="Phobius"/>
    </source>
</evidence>
<evidence type="ECO:0000256" key="7">
    <source>
        <dbReference type="ARBA" id="ARBA00023128"/>
    </source>
</evidence>
<keyword evidence="6 10" id="KW-1133">Transmembrane helix</keyword>
<dbReference type="GO" id="GO:0005743">
    <property type="term" value="C:mitochondrial inner membrane"/>
    <property type="evidence" value="ECO:0007669"/>
    <property type="project" value="UniProtKB-SubCell"/>
</dbReference>
<feature type="transmembrane region" description="Helical" evidence="10">
    <location>
        <begin position="19"/>
        <end position="37"/>
    </location>
</feature>
<evidence type="ECO:0000256" key="1">
    <source>
        <dbReference type="ARBA" id="ARBA00004448"/>
    </source>
</evidence>
<dbReference type="AlphaFoldDB" id="A0A5J5DPB8"/>
<comment type="subcellular location">
    <subcellularLocation>
        <location evidence="1">Mitochondrion inner membrane</location>
        <topology evidence="1">Multi-pass membrane protein</topology>
    </subcellularLocation>
</comment>
<feature type="compositionally biased region" description="Basic and acidic residues" evidence="9">
    <location>
        <begin position="292"/>
        <end position="308"/>
    </location>
</feature>
<comment type="caution">
    <text evidence="11">The sequence shown here is derived from an EMBL/GenBank/DDBJ whole genome shotgun (WGS) entry which is preliminary data.</text>
</comment>
<comment type="similarity">
    <text evidence="2">Belongs to the TMEM186 family.</text>
</comment>
<protein>
    <recommendedName>
        <fullName evidence="3">Transmembrane protein 186</fullName>
    </recommendedName>
</protein>
<dbReference type="InterPro" id="IPR026571">
    <property type="entry name" value="Tmem186"/>
</dbReference>
<keyword evidence="12" id="KW-1185">Reference proteome</keyword>
<proteinExistence type="inferred from homology"/>
<evidence type="ECO:0000256" key="2">
    <source>
        <dbReference type="ARBA" id="ARBA00007020"/>
    </source>
</evidence>
<evidence type="ECO:0000256" key="6">
    <source>
        <dbReference type="ARBA" id="ARBA00022989"/>
    </source>
</evidence>